<protein>
    <submittedName>
        <fullName evidence="2">Uncharacterized protein</fullName>
    </submittedName>
</protein>
<sequence length="102" mass="10976">MMLPDRSTCSLGNEIRPNPKAEADPKTFGGVDPILAEDHRLWIGGYDAGYAAGRQDASVDLACGWLHAEARRWTDQAVTLAEANHGKGWSDEIRAQAEGVAA</sequence>
<evidence type="ECO:0000313" key="2">
    <source>
        <dbReference type="EMBL" id="TPG12554.1"/>
    </source>
</evidence>
<dbReference type="Proteomes" id="UP000317722">
    <property type="component" value="Unassembled WGS sequence"/>
</dbReference>
<dbReference type="OrthoDB" id="81087at2"/>
<reference evidence="2 3" key="1">
    <citation type="journal article" date="2019" name="Environ. Microbiol.">
        <title>Species interactions and distinct microbial communities in high Arctic permafrost affected cryosols are associated with the CH4 and CO2 gas fluxes.</title>
        <authorList>
            <person name="Altshuler I."/>
            <person name="Hamel J."/>
            <person name="Turney S."/>
            <person name="Magnuson E."/>
            <person name="Levesque R."/>
            <person name="Greer C."/>
            <person name="Whyte L.G."/>
        </authorList>
    </citation>
    <scope>NUCLEOTIDE SEQUENCE [LARGE SCALE GENOMIC DNA]</scope>
    <source>
        <strain evidence="2 3">S9.3A</strain>
    </source>
</reference>
<proteinExistence type="predicted"/>
<dbReference type="EMBL" id="RCZM01000009">
    <property type="protein sequence ID" value="TPG12554.1"/>
    <property type="molecule type" value="Genomic_DNA"/>
</dbReference>
<organism evidence="2 3">
    <name type="scientific">Pedococcus bigeumensis</name>
    <dbReference type="NCBI Taxonomy" id="433644"/>
    <lineage>
        <taxon>Bacteria</taxon>
        <taxon>Bacillati</taxon>
        <taxon>Actinomycetota</taxon>
        <taxon>Actinomycetes</taxon>
        <taxon>Micrococcales</taxon>
        <taxon>Intrasporangiaceae</taxon>
        <taxon>Pedococcus</taxon>
    </lineage>
</organism>
<evidence type="ECO:0000256" key="1">
    <source>
        <dbReference type="SAM" id="MobiDB-lite"/>
    </source>
</evidence>
<feature type="region of interest" description="Disordered" evidence="1">
    <location>
        <begin position="1"/>
        <end position="29"/>
    </location>
</feature>
<dbReference type="RefSeq" id="WP_140743969.1">
    <property type="nucleotide sequence ID" value="NZ_RCZM01000009.1"/>
</dbReference>
<accession>A0A502CIV8</accession>
<keyword evidence="3" id="KW-1185">Reference proteome</keyword>
<gene>
    <name evidence="2" type="ORF">EAH86_19810</name>
</gene>
<evidence type="ECO:0000313" key="3">
    <source>
        <dbReference type="Proteomes" id="UP000317722"/>
    </source>
</evidence>
<name>A0A502CIV8_9MICO</name>
<dbReference type="AlphaFoldDB" id="A0A502CIV8"/>
<comment type="caution">
    <text evidence="2">The sequence shown here is derived from an EMBL/GenBank/DDBJ whole genome shotgun (WGS) entry which is preliminary data.</text>
</comment>